<dbReference type="GeneID" id="13442451"/>
<dbReference type="EMBL" id="LN714485">
    <property type="protein sequence ID" value="CEL69233.1"/>
    <property type="molecule type" value="Genomic_DNA"/>
</dbReference>
<evidence type="ECO:0000256" key="2">
    <source>
        <dbReference type="ARBA" id="ARBA00022801"/>
    </source>
</evidence>
<dbReference type="VEuPathDB" id="ToxoDB:NCLIV_049490"/>
<dbReference type="RefSeq" id="XP_003884550.1">
    <property type="nucleotide sequence ID" value="XM_003884501.1"/>
</dbReference>
<dbReference type="eggNOG" id="KOG2382">
    <property type="taxonomic scope" value="Eukaryota"/>
</dbReference>
<evidence type="ECO:0000259" key="4">
    <source>
        <dbReference type="Pfam" id="PF12697"/>
    </source>
</evidence>
<dbReference type="AlphaFoldDB" id="F0VKB9"/>
<evidence type="ECO:0000313" key="7">
    <source>
        <dbReference type="Proteomes" id="UP000007494"/>
    </source>
</evidence>
<feature type="compositionally biased region" description="Basic and acidic residues" evidence="3">
    <location>
        <begin position="373"/>
        <end position="387"/>
    </location>
</feature>
<keyword evidence="2" id="KW-0378">Hydrolase</keyword>
<dbReference type="GO" id="GO:0052689">
    <property type="term" value="F:carboxylic ester hydrolase activity"/>
    <property type="evidence" value="ECO:0007669"/>
    <property type="project" value="TreeGrafter"/>
</dbReference>
<sequence length="534" mass="56911">MWGSTVGADPQAPRAACPAAVAFPSIHAAGHASDKPACRETPVSTSARDASRSGMNSSRSAFNSPSFLSRAVHLAYQEVIPRRPAGGDRRASLVVVLHGMFRNRDDMLDLCARLHAERVLAVDLRNHGASPFTSSMFLEDMAADVIALIQRETAKMEADSIMPQRGKRGVGEEREGEEGLEGDVCRRSDREEVSSSDARCCCLVGHSLGGQVAMAAALRAPRGLIQSIVALDICPVNYYDWPLPRSGSFDVRELVELAAALPTEVPGGKSGVIRKLETEMPLLAGGIDSLLVLLEKAEGEGQAEGKGQEKEETTGSDDAATEGPKGSAPGEEADGLRPLRQADSRGDKAEMKEGKKERRGKGEDGEKEEDEADRCGGHARESGKGTRDLGQAPPATTLRWKMNIQVIRDSFRNETLKWDLPPALPASSATTPSLPPSAPPEVSSATSRAAHAAVASFHEPPAPFLGPVLVLRGLASPWVNPERHWEAVKRYFPAARGLALEAAGHAVHIDQPAGTAAAINELLEEVMETPPRVS</sequence>
<dbReference type="Gene3D" id="3.40.50.1820">
    <property type="entry name" value="alpha/beta hydrolase"/>
    <property type="match status" value="2"/>
</dbReference>
<comment type="similarity">
    <text evidence="1">Belongs to the AB hydrolase superfamily.</text>
</comment>
<feature type="compositionally biased region" description="Polar residues" evidence="3">
    <location>
        <begin position="42"/>
        <end position="63"/>
    </location>
</feature>
<organism evidence="5 7">
    <name type="scientific">Neospora caninum (strain Liverpool)</name>
    <dbReference type="NCBI Taxonomy" id="572307"/>
    <lineage>
        <taxon>Eukaryota</taxon>
        <taxon>Sar</taxon>
        <taxon>Alveolata</taxon>
        <taxon>Apicomplexa</taxon>
        <taxon>Conoidasida</taxon>
        <taxon>Coccidia</taxon>
        <taxon>Eucoccidiorida</taxon>
        <taxon>Eimeriorina</taxon>
        <taxon>Sarcocystidae</taxon>
        <taxon>Neospora</taxon>
    </lineage>
</organism>
<feature type="region of interest" description="Disordered" evidence="3">
    <location>
        <begin position="162"/>
        <end position="183"/>
    </location>
</feature>
<dbReference type="Proteomes" id="UP000007494">
    <property type="component" value="Chromosome X"/>
</dbReference>
<evidence type="ECO:0000313" key="6">
    <source>
        <dbReference type="EMBL" id="CEL69233.1"/>
    </source>
</evidence>
<reference evidence="7" key="3">
    <citation type="journal article" date="2012" name="PLoS Pathog.">
        <title>Comparative genomics of the apicomplexan parasites Toxoplasma gondii and Neospora caninum: Coccidia differing in host range and transmission strategy.</title>
        <authorList>
            <person name="Reid A.J."/>
            <person name="Vermont S.J."/>
            <person name="Cotton J.A."/>
            <person name="Harris D."/>
            <person name="Hill-Cawthorne G.A."/>
            <person name="Konen-Waisman S."/>
            <person name="Latham S.M."/>
            <person name="Mourier T."/>
            <person name="Norton R."/>
            <person name="Quail M.A."/>
            <person name="Sanders M."/>
            <person name="Shanmugam D."/>
            <person name="Sohal A."/>
            <person name="Wasmuth J.D."/>
            <person name="Brunk B."/>
            <person name="Grigg M.E."/>
            <person name="Howard J.C."/>
            <person name="Parkinson J."/>
            <person name="Roos D.S."/>
            <person name="Trees A.J."/>
            <person name="Berriman M."/>
            <person name="Pain A."/>
            <person name="Wastling J.M."/>
        </authorList>
    </citation>
    <scope>NUCLEOTIDE SEQUENCE [LARGE SCALE GENOMIC DNA]</scope>
    <source>
        <strain evidence="7">Liverpool</strain>
    </source>
</reference>
<dbReference type="Pfam" id="PF12697">
    <property type="entry name" value="Abhydrolase_6"/>
    <property type="match status" value="1"/>
</dbReference>
<reference evidence="5" key="1">
    <citation type="submission" date="2011-02" db="EMBL/GenBank/DDBJ databases">
        <authorList>
            <person name="Aslett M."/>
        </authorList>
    </citation>
    <scope>NUCLEOTIDE SEQUENCE</scope>
    <source>
        <strain evidence="5">Liverpool</strain>
    </source>
</reference>
<dbReference type="SUPFAM" id="SSF53474">
    <property type="entry name" value="alpha/beta-Hydrolases"/>
    <property type="match status" value="1"/>
</dbReference>
<feature type="compositionally biased region" description="Basic and acidic residues" evidence="3">
    <location>
        <begin position="334"/>
        <end position="364"/>
    </location>
</feature>
<dbReference type="InterPro" id="IPR029058">
    <property type="entry name" value="AB_hydrolase_fold"/>
</dbReference>
<dbReference type="InParanoid" id="F0VKB9"/>
<gene>
    <name evidence="6" type="ORF">BN1204_049490</name>
    <name evidence="5" type="ORF">NCLIV_049490</name>
</gene>
<reference evidence="6" key="4">
    <citation type="journal article" date="2015" name="PLoS ONE">
        <title>Comprehensive Evaluation of Toxoplasma gondii VEG and Neospora caninum LIV Genomes with Tachyzoite Stage Transcriptome and Proteome Defines Novel Transcript Features.</title>
        <authorList>
            <person name="Ramaprasad A."/>
            <person name="Mourier T."/>
            <person name="Naeem R."/>
            <person name="Malas T.B."/>
            <person name="Moussa E."/>
            <person name="Panigrahi A."/>
            <person name="Vermont S.J."/>
            <person name="Otto T.D."/>
            <person name="Wastling J."/>
            <person name="Pain A."/>
        </authorList>
    </citation>
    <scope>NUCLEOTIDE SEQUENCE</scope>
    <source>
        <strain evidence="6">Liverpool</strain>
    </source>
</reference>
<evidence type="ECO:0000256" key="1">
    <source>
        <dbReference type="ARBA" id="ARBA00008645"/>
    </source>
</evidence>
<evidence type="ECO:0000313" key="5">
    <source>
        <dbReference type="EMBL" id="CBZ54520.1"/>
    </source>
</evidence>
<dbReference type="PANTHER" id="PTHR46118:SF4">
    <property type="entry name" value="PROTEIN ABHD11"/>
    <property type="match status" value="1"/>
</dbReference>
<dbReference type="OrthoDB" id="194865at2759"/>
<proteinExistence type="inferred from homology"/>
<name>F0VKB9_NEOCL</name>
<feature type="region of interest" description="Disordered" evidence="3">
    <location>
        <begin position="422"/>
        <end position="443"/>
    </location>
</feature>
<evidence type="ECO:0000256" key="3">
    <source>
        <dbReference type="SAM" id="MobiDB-lite"/>
    </source>
</evidence>
<feature type="region of interest" description="Disordered" evidence="3">
    <location>
        <begin position="299"/>
        <end position="396"/>
    </location>
</feature>
<reference evidence="5" key="2">
    <citation type="submission" date="2011-03" db="EMBL/GenBank/DDBJ databases">
        <title>Comparative genomics and transcriptomics of Neospora caninum and Toxoplasma gondii.</title>
        <authorList>
            <person name="Reid A.J."/>
            <person name="Sohal A."/>
            <person name="Harris D."/>
            <person name="Quail M."/>
            <person name="Sanders M."/>
            <person name="Berriman M."/>
            <person name="Wastling J.M."/>
            <person name="Pain A."/>
        </authorList>
    </citation>
    <scope>NUCLEOTIDE SEQUENCE</scope>
    <source>
        <strain evidence="5">Liverpool</strain>
    </source>
</reference>
<feature type="domain" description="AB hydrolase-1" evidence="4">
    <location>
        <begin position="94"/>
        <end position="244"/>
    </location>
</feature>
<feature type="region of interest" description="Disordered" evidence="3">
    <location>
        <begin position="32"/>
        <end position="63"/>
    </location>
</feature>
<keyword evidence="7" id="KW-1185">Reference proteome</keyword>
<protein>
    <recommendedName>
        <fullName evidence="4">AB hydrolase-1 domain-containing protein</fullName>
    </recommendedName>
</protein>
<dbReference type="InterPro" id="IPR000073">
    <property type="entry name" value="AB_hydrolase_1"/>
</dbReference>
<dbReference type="PANTHER" id="PTHR46118">
    <property type="entry name" value="PROTEIN ABHD11"/>
    <property type="match status" value="1"/>
</dbReference>
<dbReference type="EMBL" id="FR823391">
    <property type="protein sequence ID" value="CBZ54520.1"/>
    <property type="molecule type" value="Genomic_DNA"/>
</dbReference>
<accession>F0VKB9</accession>